<dbReference type="PROSITE" id="PS50995">
    <property type="entry name" value="HTH_MARR_2"/>
    <property type="match status" value="1"/>
</dbReference>
<dbReference type="SMART" id="SM00347">
    <property type="entry name" value="HTH_MARR"/>
    <property type="match status" value="1"/>
</dbReference>
<dbReference type="SUPFAM" id="SSF46785">
    <property type="entry name" value="Winged helix' DNA-binding domain"/>
    <property type="match status" value="1"/>
</dbReference>
<evidence type="ECO:0000256" key="1">
    <source>
        <dbReference type="ARBA" id="ARBA00023015"/>
    </source>
</evidence>
<dbReference type="Gene3D" id="1.10.10.10">
    <property type="entry name" value="Winged helix-like DNA-binding domain superfamily/Winged helix DNA-binding domain"/>
    <property type="match status" value="1"/>
</dbReference>
<evidence type="ECO:0000256" key="2">
    <source>
        <dbReference type="ARBA" id="ARBA00023125"/>
    </source>
</evidence>
<dbReference type="AlphaFoldDB" id="F0RTL7"/>
<dbReference type="InterPro" id="IPR023187">
    <property type="entry name" value="Tscrpt_reg_MarR-type_CS"/>
</dbReference>
<keyword evidence="4" id="KW-0472">Membrane</keyword>
<dbReference type="PANTHER" id="PTHR42756">
    <property type="entry name" value="TRANSCRIPTIONAL REGULATOR, MARR"/>
    <property type="match status" value="1"/>
</dbReference>
<dbReference type="PRINTS" id="PR00598">
    <property type="entry name" value="HTHMARR"/>
</dbReference>
<dbReference type="KEGG" id="sbu:SpiBuddy_2907"/>
<dbReference type="EMBL" id="CP002541">
    <property type="protein sequence ID" value="ADY14715.1"/>
    <property type="molecule type" value="Genomic_DNA"/>
</dbReference>
<evidence type="ECO:0000259" key="5">
    <source>
        <dbReference type="PROSITE" id="PS50995"/>
    </source>
</evidence>
<evidence type="ECO:0000313" key="7">
    <source>
        <dbReference type="Proteomes" id="UP000008466"/>
    </source>
</evidence>
<dbReference type="InterPro" id="IPR000835">
    <property type="entry name" value="HTH_MarR-typ"/>
</dbReference>
<keyword evidence="4" id="KW-0812">Transmembrane</keyword>
<keyword evidence="2" id="KW-0238">DNA-binding</keyword>
<keyword evidence="1" id="KW-0805">Transcription regulation</keyword>
<dbReference type="eggNOG" id="COG1846">
    <property type="taxonomic scope" value="Bacteria"/>
</dbReference>
<dbReference type="STRING" id="158189.SpiBuddy_2907"/>
<dbReference type="InterPro" id="IPR036388">
    <property type="entry name" value="WH-like_DNA-bd_sf"/>
</dbReference>
<proteinExistence type="predicted"/>
<evidence type="ECO:0000256" key="4">
    <source>
        <dbReference type="SAM" id="Phobius"/>
    </source>
</evidence>
<sequence length="197" mass="22542">MRCLRHSRSCSRRCTAPRGAVSFGFFLPNQLSFFIVFSIIVSILTNSLEHMDTTPRIGFTIKTLSHRIGRTLGQQLRLEQEAASTAVRSHILGYFAHHEVEAVLQSELGNHLLIRRSTMTNILDGMESEGLVTREEYQQDKRQKLVRLTEKAKALCSEHLKLVNDFETSLQSNLSDEELKQFFAITKKLNQILDTYT</sequence>
<protein>
    <submittedName>
        <fullName evidence="6">Transcriptional regulator, MarR family</fullName>
    </submittedName>
</protein>
<dbReference type="Pfam" id="PF01047">
    <property type="entry name" value="MarR"/>
    <property type="match status" value="1"/>
</dbReference>
<evidence type="ECO:0000313" key="6">
    <source>
        <dbReference type="EMBL" id="ADY14715.1"/>
    </source>
</evidence>
<dbReference type="HOGENOM" id="CLU_083287_29_1_12"/>
<reference evidence="7" key="1">
    <citation type="submission" date="2011-02" db="EMBL/GenBank/DDBJ databases">
        <title>Complete sequence of Spirochaeta sp. Buddy.</title>
        <authorList>
            <person name="Lucas S."/>
            <person name="Copeland A."/>
            <person name="Lapidus A."/>
            <person name="Cheng J.-F."/>
            <person name="Goodwin L."/>
            <person name="Pitluck S."/>
            <person name="Zeytun A."/>
            <person name="Detter J.C."/>
            <person name="Han C."/>
            <person name="Tapia R."/>
            <person name="Land M."/>
            <person name="Hauser L."/>
            <person name="Kyrpides N."/>
            <person name="Ivanova N."/>
            <person name="Mikhailova N."/>
            <person name="Pagani I."/>
            <person name="Ritalahti K.M."/>
            <person name="Loeffler F.E."/>
            <person name="Woyke T."/>
        </authorList>
    </citation>
    <scope>NUCLEOTIDE SEQUENCE [LARGE SCALE GENOMIC DNA]</scope>
    <source>
        <strain evidence="7">ATCC BAA-1886 / DSM 22777 / Buddy</strain>
    </source>
</reference>
<feature type="transmembrane region" description="Helical" evidence="4">
    <location>
        <begin position="21"/>
        <end position="44"/>
    </location>
</feature>
<dbReference type="GO" id="GO:0003677">
    <property type="term" value="F:DNA binding"/>
    <property type="evidence" value="ECO:0007669"/>
    <property type="project" value="UniProtKB-KW"/>
</dbReference>
<dbReference type="InterPro" id="IPR036390">
    <property type="entry name" value="WH_DNA-bd_sf"/>
</dbReference>
<gene>
    <name evidence="6" type="ordered locus">SpiBuddy_2907</name>
</gene>
<dbReference type="OrthoDB" id="1467380at2"/>
<accession>F0RTL7</accession>
<dbReference type="Proteomes" id="UP000008466">
    <property type="component" value="Chromosome"/>
</dbReference>
<keyword evidence="3" id="KW-0804">Transcription</keyword>
<evidence type="ECO:0000256" key="3">
    <source>
        <dbReference type="ARBA" id="ARBA00023163"/>
    </source>
</evidence>
<keyword evidence="4" id="KW-1133">Transmembrane helix</keyword>
<dbReference type="GO" id="GO:0003700">
    <property type="term" value="F:DNA-binding transcription factor activity"/>
    <property type="evidence" value="ECO:0007669"/>
    <property type="project" value="InterPro"/>
</dbReference>
<feature type="domain" description="HTH marR-type" evidence="5">
    <location>
        <begin position="54"/>
        <end position="191"/>
    </location>
</feature>
<dbReference type="PANTHER" id="PTHR42756:SF1">
    <property type="entry name" value="TRANSCRIPTIONAL REPRESSOR OF EMRAB OPERON"/>
    <property type="match status" value="1"/>
</dbReference>
<dbReference type="PROSITE" id="PS01117">
    <property type="entry name" value="HTH_MARR_1"/>
    <property type="match status" value="1"/>
</dbReference>
<keyword evidence="7" id="KW-1185">Reference proteome</keyword>
<organism evidence="6 7">
    <name type="scientific">Sphaerochaeta globosa (strain ATCC BAA-1886 / DSM 22777 / Buddy)</name>
    <name type="common">Spirochaeta sp. (strain Buddy)</name>
    <dbReference type="NCBI Taxonomy" id="158189"/>
    <lineage>
        <taxon>Bacteria</taxon>
        <taxon>Pseudomonadati</taxon>
        <taxon>Spirochaetota</taxon>
        <taxon>Spirochaetia</taxon>
        <taxon>Spirochaetales</taxon>
        <taxon>Sphaerochaetaceae</taxon>
        <taxon>Sphaerochaeta</taxon>
    </lineage>
</organism>
<name>F0RTL7_SPHGB</name>